<dbReference type="Gene3D" id="3.30.70.250">
    <property type="entry name" value="Malonyl-CoA ACP transacylase, ACP-binding"/>
    <property type="match status" value="1"/>
</dbReference>
<dbReference type="SUPFAM" id="SSF55048">
    <property type="entry name" value="Probable ACP-binding domain of malonyl-CoA ACP transacylase"/>
    <property type="match status" value="1"/>
</dbReference>
<dbReference type="Proteomes" id="UP000646738">
    <property type="component" value="Unassembled WGS sequence"/>
</dbReference>
<name>A0ABQ3RA23_STRRR</name>
<evidence type="ECO:0000313" key="3">
    <source>
        <dbReference type="EMBL" id="GHI52699.1"/>
    </source>
</evidence>
<dbReference type="PANTHER" id="PTHR45681:SF6">
    <property type="entry name" value="POLYKETIDE SYNTHASE 37"/>
    <property type="match status" value="1"/>
</dbReference>
<comment type="caution">
    <text evidence="3">The sequence shown here is derived from an EMBL/GenBank/DDBJ whole genome shotgun (WGS) entry which is preliminary data.</text>
</comment>
<keyword evidence="1" id="KW-0808">Transferase</keyword>
<accession>A0ABQ3RA23</accession>
<dbReference type="SUPFAM" id="SSF52151">
    <property type="entry name" value="FabD/lysophospholipase-like"/>
    <property type="match status" value="1"/>
</dbReference>
<dbReference type="EMBL" id="BNEA01000009">
    <property type="protein sequence ID" value="GHI52699.1"/>
    <property type="molecule type" value="Genomic_DNA"/>
</dbReference>
<dbReference type="InterPro" id="IPR050444">
    <property type="entry name" value="Polyketide_Synthase"/>
</dbReference>
<evidence type="ECO:0000313" key="4">
    <source>
        <dbReference type="Proteomes" id="UP000646738"/>
    </source>
</evidence>
<protein>
    <recommendedName>
        <fullName evidence="2">Malonyl-CoA:ACP transacylase (MAT) domain-containing protein</fullName>
    </recommendedName>
</protein>
<organism evidence="3 4">
    <name type="scientific">Streptomyces rubradiris</name>
    <name type="common">Streptomyces achromogenes subsp. rubradiris</name>
    <dbReference type="NCBI Taxonomy" id="285531"/>
    <lineage>
        <taxon>Bacteria</taxon>
        <taxon>Bacillati</taxon>
        <taxon>Actinomycetota</taxon>
        <taxon>Actinomycetes</taxon>
        <taxon>Kitasatosporales</taxon>
        <taxon>Streptomycetaceae</taxon>
        <taxon>Streptomyces</taxon>
    </lineage>
</organism>
<keyword evidence="4" id="KW-1185">Reference proteome</keyword>
<dbReference type="InterPro" id="IPR014043">
    <property type="entry name" value="Acyl_transferase_dom"/>
</dbReference>
<evidence type="ECO:0000259" key="2">
    <source>
        <dbReference type="SMART" id="SM00827"/>
    </source>
</evidence>
<dbReference type="InterPro" id="IPR016035">
    <property type="entry name" value="Acyl_Trfase/lysoPLipase"/>
</dbReference>
<dbReference type="InterPro" id="IPR016036">
    <property type="entry name" value="Malonyl_transacylase_ACP-bd"/>
</dbReference>
<gene>
    <name evidence="3" type="ORF">Srubr_25450</name>
</gene>
<sequence length="146" mass="15929">MLGADEANDRLAAWAGRLEVAVVNSPSSVVVAGDEESLAEALESLTRDGVRTRPVPVDYASHTHHVERIRDVLATALSGIDTRPPRIPFYSTVTGGWVDDGHCLDADYWYQNLRRPVGFGRPVASLLTEGFGVFLEVSGHPVWCSR</sequence>
<dbReference type="SMART" id="SM00827">
    <property type="entry name" value="PKS_AT"/>
    <property type="match status" value="1"/>
</dbReference>
<dbReference type="Pfam" id="PF00698">
    <property type="entry name" value="Acyl_transf_1"/>
    <property type="match status" value="1"/>
</dbReference>
<feature type="domain" description="Malonyl-CoA:ACP transacylase (MAT)" evidence="2">
    <location>
        <begin position="1"/>
        <end position="145"/>
    </location>
</feature>
<dbReference type="InterPro" id="IPR001227">
    <property type="entry name" value="Ac_transferase_dom_sf"/>
</dbReference>
<dbReference type="Gene3D" id="3.40.366.10">
    <property type="entry name" value="Malonyl-Coenzyme A Acyl Carrier Protein, domain 2"/>
    <property type="match status" value="1"/>
</dbReference>
<dbReference type="PANTHER" id="PTHR45681">
    <property type="entry name" value="POLYKETIDE SYNTHASE 44-RELATED"/>
    <property type="match status" value="1"/>
</dbReference>
<reference evidence="4" key="1">
    <citation type="submission" date="2023-07" db="EMBL/GenBank/DDBJ databases">
        <title>Whole genome shotgun sequence of Streptomyces achromogenes subsp. rubradiris NBRC 14000.</title>
        <authorList>
            <person name="Komaki H."/>
            <person name="Tamura T."/>
        </authorList>
    </citation>
    <scope>NUCLEOTIDE SEQUENCE [LARGE SCALE GENOMIC DNA]</scope>
    <source>
        <strain evidence="4">NBRC 14000</strain>
    </source>
</reference>
<proteinExistence type="predicted"/>
<evidence type="ECO:0000256" key="1">
    <source>
        <dbReference type="ARBA" id="ARBA00022679"/>
    </source>
</evidence>